<dbReference type="SUPFAM" id="SSF53756">
    <property type="entry name" value="UDP-Glycosyltransferase/glycogen phosphorylase"/>
    <property type="match status" value="1"/>
</dbReference>
<dbReference type="RefSeq" id="WP_133853236.1">
    <property type="nucleotide sequence ID" value="NZ_SNXZ01000007.1"/>
</dbReference>
<dbReference type="AlphaFoldDB" id="A0A4R6S065"/>
<dbReference type="CDD" id="cd03784">
    <property type="entry name" value="GT1_Gtf-like"/>
    <property type="match status" value="1"/>
</dbReference>
<evidence type="ECO:0000256" key="1">
    <source>
        <dbReference type="ARBA" id="ARBA00009995"/>
    </source>
</evidence>
<dbReference type="GO" id="GO:0017000">
    <property type="term" value="P:antibiotic biosynthetic process"/>
    <property type="evidence" value="ECO:0007669"/>
    <property type="project" value="UniProtKB-ARBA"/>
</dbReference>
<dbReference type="GO" id="GO:0008194">
    <property type="term" value="F:UDP-glycosyltransferase activity"/>
    <property type="evidence" value="ECO:0007669"/>
    <property type="project" value="InterPro"/>
</dbReference>
<evidence type="ECO:0000256" key="2">
    <source>
        <dbReference type="ARBA" id="ARBA00022679"/>
    </source>
</evidence>
<dbReference type="InterPro" id="IPR006326">
    <property type="entry name" value="UDPGT_MGT-like"/>
</dbReference>
<dbReference type="Proteomes" id="UP000295444">
    <property type="component" value="Unassembled WGS sequence"/>
</dbReference>
<dbReference type="Pfam" id="PF06722">
    <property type="entry name" value="EryCIII-like_C"/>
    <property type="match status" value="1"/>
</dbReference>
<dbReference type="GO" id="GO:0016758">
    <property type="term" value="F:hexosyltransferase activity"/>
    <property type="evidence" value="ECO:0007669"/>
    <property type="project" value="InterPro"/>
</dbReference>
<protein>
    <submittedName>
        <fullName evidence="4">dTDP-L-oleandrosyltransferase</fullName>
    </submittedName>
</protein>
<evidence type="ECO:0000313" key="4">
    <source>
        <dbReference type="EMBL" id="TDP92889.1"/>
    </source>
</evidence>
<keyword evidence="2 4" id="KW-0808">Transferase</keyword>
<dbReference type="NCBIfam" id="TIGR01426">
    <property type="entry name" value="MGT"/>
    <property type="match status" value="1"/>
</dbReference>
<organism evidence="4 5">
    <name type="scientific">Labedaea rhizosphaerae</name>
    <dbReference type="NCBI Taxonomy" id="598644"/>
    <lineage>
        <taxon>Bacteria</taxon>
        <taxon>Bacillati</taxon>
        <taxon>Actinomycetota</taxon>
        <taxon>Actinomycetes</taxon>
        <taxon>Pseudonocardiales</taxon>
        <taxon>Pseudonocardiaceae</taxon>
        <taxon>Labedaea</taxon>
    </lineage>
</organism>
<evidence type="ECO:0000313" key="5">
    <source>
        <dbReference type="Proteomes" id="UP000295444"/>
    </source>
</evidence>
<gene>
    <name evidence="4" type="ORF">EV186_107124</name>
</gene>
<sequence length="406" mass="44297">MSHVALFNNSGYGHVIPTLSVVHELVRRGHRVTYVTGDKQVDRVAAAAPGARVLGYDSQLVQVDLSEMVTAAATSRMPGIYLQESVDIMRVAEPVLEADRPDLIAFDMTVYAAGRILARKWDVPAAACYPAFASNEHFSFLDEMVARMPDKGSIGHPALRAFFARLTRVLAEHGQADRSIEQVMGQVEDLNLVYYPKSFQPAGSTFDDRFTFMGPCLDYVERTDEPWTPPGDGKPVVFISLGTSVHRQPEFFRMCVETFADMPWHTVLAVHTAIDPAELAPLPPNIEAHRWIPHLAVLAHADVFVSHAGLGSVMGALHKGVPLVLVPSSPEHKVVAQRVAELGLGRVVREQVLSPARLRAAVAEVAADGLTRNRVRRMRQDIVDAGGAASAVDAIERRIAARSLVG</sequence>
<feature type="domain" description="Erythromycin biosynthesis protein CIII-like C-terminal" evidence="3">
    <location>
        <begin position="275"/>
        <end position="383"/>
    </location>
</feature>
<dbReference type="InterPro" id="IPR002213">
    <property type="entry name" value="UDP_glucos_trans"/>
</dbReference>
<dbReference type="PANTHER" id="PTHR48050">
    <property type="entry name" value="STEROL 3-BETA-GLUCOSYLTRANSFERASE"/>
    <property type="match status" value="1"/>
</dbReference>
<dbReference type="FunFam" id="3.40.50.2000:FF:000072">
    <property type="entry name" value="Glycosyl transferase"/>
    <property type="match status" value="1"/>
</dbReference>
<keyword evidence="5" id="KW-1185">Reference proteome</keyword>
<dbReference type="InterPro" id="IPR050426">
    <property type="entry name" value="Glycosyltransferase_28"/>
</dbReference>
<proteinExistence type="inferred from homology"/>
<evidence type="ECO:0000259" key="3">
    <source>
        <dbReference type="Pfam" id="PF06722"/>
    </source>
</evidence>
<dbReference type="InterPro" id="IPR010610">
    <property type="entry name" value="EryCIII-like_C"/>
</dbReference>
<accession>A0A4R6S065</accession>
<dbReference type="EMBL" id="SNXZ01000007">
    <property type="protein sequence ID" value="TDP92889.1"/>
    <property type="molecule type" value="Genomic_DNA"/>
</dbReference>
<name>A0A4R6S065_LABRH</name>
<comment type="similarity">
    <text evidence="1">Belongs to the UDP-glycosyltransferase family.</text>
</comment>
<dbReference type="PANTHER" id="PTHR48050:SF13">
    <property type="entry name" value="STEROL 3-BETA-GLUCOSYLTRANSFERASE UGT80A2"/>
    <property type="match status" value="1"/>
</dbReference>
<reference evidence="4 5" key="1">
    <citation type="submission" date="2019-03" db="EMBL/GenBank/DDBJ databases">
        <title>Genomic Encyclopedia of Type Strains, Phase IV (KMG-IV): sequencing the most valuable type-strain genomes for metagenomic binning, comparative biology and taxonomic classification.</title>
        <authorList>
            <person name="Goeker M."/>
        </authorList>
    </citation>
    <scope>NUCLEOTIDE SEQUENCE [LARGE SCALE GENOMIC DNA]</scope>
    <source>
        <strain evidence="4 5">DSM 45361</strain>
    </source>
</reference>
<comment type="caution">
    <text evidence="4">The sequence shown here is derived from an EMBL/GenBank/DDBJ whole genome shotgun (WGS) entry which is preliminary data.</text>
</comment>
<dbReference type="Gene3D" id="3.40.50.2000">
    <property type="entry name" value="Glycogen Phosphorylase B"/>
    <property type="match status" value="2"/>
</dbReference>
<dbReference type="OrthoDB" id="6620093at2"/>